<dbReference type="SUPFAM" id="SSF52413">
    <property type="entry name" value="UDP-glucose/GDP-mannose dehydrogenase C-terminal domain"/>
    <property type="match status" value="1"/>
</dbReference>
<evidence type="ECO:0000256" key="1">
    <source>
        <dbReference type="ARBA" id="ARBA00004701"/>
    </source>
</evidence>
<dbReference type="SUPFAM" id="SSF51735">
    <property type="entry name" value="NAD(P)-binding Rossmann-fold domains"/>
    <property type="match status" value="1"/>
</dbReference>
<proteinExistence type="inferred from homology"/>
<dbReference type="SMART" id="SM00984">
    <property type="entry name" value="UDPG_MGDP_dh_C"/>
    <property type="match status" value="1"/>
</dbReference>
<keyword evidence="4 7" id="KW-0560">Oxidoreductase</keyword>
<dbReference type="PANTHER" id="PTHR43750:SF1">
    <property type="entry name" value="GDP-MANNOSE 6-DEHYDROGENASE"/>
    <property type="match status" value="1"/>
</dbReference>
<evidence type="ECO:0000256" key="4">
    <source>
        <dbReference type="ARBA" id="ARBA00023002"/>
    </source>
</evidence>
<dbReference type="PIRSF" id="PIRSF500134">
    <property type="entry name" value="UDPglc_DH_bac"/>
    <property type="match status" value="1"/>
</dbReference>
<dbReference type="STRING" id="1618434.UR52_C0001G0048"/>
<dbReference type="InterPro" id="IPR028357">
    <property type="entry name" value="UDPglc_DH_bac"/>
</dbReference>
<dbReference type="InterPro" id="IPR014026">
    <property type="entry name" value="UDP-Glc/GDP-Man_DH_dimer"/>
</dbReference>
<dbReference type="GO" id="GO:0003979">
    <property type="term" value="F:UDP-glucose 6-dehydrogenase activity"/>
    <property type="evidence" value="ECO:0007669"/>
    <property type="project" value="UniProtKB-EC"/>
</dbReference>
<dbReference type="PIRSF" id="PIRSF000124">
    <property type="entry name" value="UDPglc_GDPman_dh"/>
    <property type="match status" value="1"/>
</dbReference>
<feature type="active site" description="Nucleophile" evidence="8">
    <location>
        <position position="272"/>
    </location>
</feature>
<accession>A0A0G0ASA7</accession>
<evidence type="ECO:0000256" key="2">
    <source>
        <dbReference type="ARBA" id="ARBA00006601"/>
    </source>
</evidence>
<sequence length="440" mass="48743">MYLKSTISIFGLGKLGAPIAAACAKQGFKIIGVDINNDNIKSVNQGKAHINEPLYKDYLIKYKKNIHATLDYNDAIIKSSISFIIVPTPSLPGGGFTNSFVISALKKIGASLKQKKEFHVVAIVSTVMPGSLQKDILPIIEKTSGKISGKDFGICYNPSFVALGNVISNFLNPDFVLIGSSDLKSSKIMSNFYNKICLNNPKIITMNHVNAEITKIALNTFITTKISYANMLSELCEKIPGANIDTITHALGNDSRIGNKYLKGGPSYGGPCFPRDNKALIYTGNRYKTKISLAYATDKINSHQFRRIYNLIISKVKPKDKIAIIGIAYRNNTDVIDESLGLKLAQLLIKNKRPVTIYDPQAENNAKKIFGNRVKYVNSIKECIDNHPLSVITLPFKEINSIQINKKRKPILIDCWRIIKSVDIINNIKYYPIGIGLNKI</sequence>
<dbReference type="GO" id="GO:0006065">
    <property type="term" value="P:UDP-glucuronate biosynthetic process"/>
    <property type="evidence" value="ECO:0007669"/>
    <property type="project" value="UniProtKB-UniPathway"/>
</dbReference>
<dbReference type="EMBL" id="LBPN01000001">
    <property type="protein sequence ID" value="KKP59968.1"/>
    <property type="molecule type" value="Genomic_DNA"/>
</dbReference>
<protein>
    <recommendedName>
        <fullName evidence="3 7">UDP-glucose 6-dehydrogenase</fullName>
        <ecNumber evidence="3 7">1.1.1.22</ecNumber>
    </recommendedName>
</protein>
<dbReference type="Pfam" id="PF00984">
    <property type="entry name" value="UDPG_MGDP_dh"/>
    <property type="match status" value="1"/>
</dbReference>
<evidence type="ECO:0000313" key="12">
    <source>
        <dbReference type="EMBL" id="KKP59968.1"/>
    </source>
</evidence>
<evidence type="ECO:0000313" key="13">
    <source>
        <dbReference type="Proteomes" id="UP000034176"/>
    </source>
</evidence>
<comment type="similarity">
    <text evidence="2 7">Belongs to the UDP-glucose/GDP-mannose dehydrogenase family.</text>
</comment>
<comment type="caution">
    <text evidence="12">The sequence shown here is derived from an EMBL/GenBank/DDBJ whole genome shotgun (WGS) entry which is preliminary data.</text>
</comment>
<evidence type="ECO:0000259" key="11">
    <source>
        <dbReference type="SMART" id="SM00984"/>
    </source>
</evidence>
<evidence type="ECO:0000256" key="10">
    <source>
        <dbReference type="PIRSR" id="PIRSR500134-3"/>
    </source>
</evidence>
<dbReference type="InterPro" id="IPR001732">
    <property type="entry name" value="UDP-Glc/GDP-Man_DH_N"/>
</dbReference>
<dbReference type="GO" id="GO:0051287">
    <property type="term" value="F:NAD binding"/>
    <property type="evidence" value="ECO:0007669"/>
    <property type="project" value="InterPro"/>
</dbReference>
<dbReference type="Pfam" id="PF03721">
    <property type="entry name" value="UDPG_MGDP_dh_N"/>
    <property type="match status" value="1"/>
</dbReference>
<dbReference type="InterPro" id="IPR036291">
    <property type="entry name" value="NAD(P)-bd_dom_sf"/>
</dbReference>
<reference evidence="12 13" key="1">
    <citation type="journal article" date="2015" name="Nature">
        <title>rRNA introns, odd ribosomes, and small enigmatic genomes across a large radiation of phyla.</title>
        <authorList>
            <person name="Brown C.T."/>
            <person name="Hug L.A."/>
            <person name="Thomas B.C."/>
            <person name="Sharon I."/>
            <person name="Castelle C.J."/>
            <person name="Singh A."/>
            <person name="Wilkins M.J."/>
            <person name="Williams K.H."/>
            <person name="Banfield J.F."/>
        </authorList>
    </citation>
    <scope>NUCLEOTIDE SEQUENCE [LARGE SCALE GENOMIC DNA]</scope>
</reference>
<evidence type="ECO:0000256" key="3">
    <source>
        <dbReference type="ARBA" id="ARBA00012954"/>
    </source>
</evidence>
<organism evidence="12 13">
    <name type="scientific">Candidatus Gottesmanbacteria bacterium GW2011_GWA1_34_13</name>
    <dbReference type="NCBI Taxonomy" id="1618434"/>
    <lineage>
        <taxon>Bacteria</taxon>
        <taxon>Candidatus Gottesmaniibacteriota</taxon>
    </lineage>
</organism>
<dbReference type="Pfam" id="PF03720">
    <property type="entry name" value="UDPG_MGDP_dh_C"/>
    <property type="match status" value="1"/>
</dbReference>
<evidence type="ECO:0000256" key="8">
    <source>
        <dbReference type="PIRSR" id="PIRSR500134-1"/>
    </source>
</evidence>
<feature type="binding site" evidence="10">
    <location>
        <position position="126"/>
    </location>
    <ligand>
        <name>NAD(+)</name>
        <dbReference type="ChEBI" id="CHEBI:57540"/>
    </ligand>
</feature>
<dbReference type="AlphaFoldDB" id="A0A0G0ASA7"/>
<dbReference type="UniPathway" id="UPA00038">
    <property type="reaction ID" value="UER00491"/>
</dbReference>
<evidence type="ECO:0000256" key="7">
    <source>
        <dbReference type="PIRNR" id="PIRNR000124"/>
    </source>
</evidence>
<feature type="binding site" evidence="10">
    <location>
        <position position="88"/>
    </location>
    <ligand>
        <name>NAD(+)</name>
        <dbReference type="ChEBI" id="CHEBI:57540"/>
    </ligand>
</feature>
<feature type="binding site" evidence="9">
    <location>
        <begin position="261"/>
        <end position="265"/>
    </location>
    <ligand>
        <name>substrate</name>
    </ligand>
</feature>
<dbReference type="InterPro" id="IPR017476">
    <property type="entry name" value="UDP-Glc/GDP-Man"/>
</dbReference>
<feature type="binding site" evidence="10">
    <location>
        <position position="34"/>
    </location>
    <ligand>
        <name>NAD(+)</name>
        <dbReference type="ChEBI" id="CHEBI:57540"/>
    </ligand>
</feature>
<evidence type="ECO:0000256" key="6">
    <source>
        <dbReference type="ARBA" id="ARBA00047473"/>
    </source>
</evidence>
<dbReference type="Gene3D" id="3.40.50.720">
    <property type="entry name" value="NAD(P)-binding Rossmann-like Domain"/>
    <property type="match status" value="2"/>
</dbReference>
<dbReference type="PATRIC" id="fig|1618434.3.peg.48"/>
<gene>
    <name evidence="12" type="ORF">UR52_C0001G0048</name>
</gene>
<name>A0A0G0ASA7_9BACT</name>
<comment type="catalytic activity">
    <reaction evidence="6 7">
        <text>UDP-alpha-D-glucose + 2 NAD(+) + H2O = UDP-alpha-D-glucuronate + 2 NADH + 3 H(+)</text>
        <dbReference type="Rhea" id="RHEA:23596"/>
        <dbReference type="ChEBI" id="CHEBI:15377"/>
        <dbReference type="ChEBI" id="CHEBI:15378"/>
        <dbReference type="ChEBI" id="CHEBI:57540"/>
        <dbReference type="ChEBI" id="CHEBI:57945"/>
        <dbReference type="ChEBI" id="CHEBI:58052"/>
        <dbReference type="ChEBI" id="CHEBI:58885"/>
        <dbReference type="EC" id="1.1.1.22"/>
    </reaction>
</comment>
<dbReference type="NCBIfam" id="TIGR03026">
    <property type="entry name" value="NDP-sugDHase"/>
    <property type="match status" value="1"/>
</dbReference>
<dbReference type="Proteomes" id="UP000034176">
    <property type="component" value="Unassembled WGS sequence"/>
</dbReference>
<feature type="binding site" evidence="9">
    <location>
        <position position="269"/>
    </location>
    <ligand>
        <name>substrate</name>
    </ligand>
</feature>
<evidence type="ECO:0000256" key="5">
    <source>
        <dbReference type="ARBA" id="ARBA00023027"/>
    </source>
</evidence>
<dbReference type="Gene3D" id="1.20.5.100">
    <property type="entry name" value="Cytochrome c1, transmembrane anchor, C-terminal"/>
    <property type="match status" value="1"/>
</dbReference>
<dbReference type="EC" id="1.1.1.22" evidence="3 7"/>
<dbReference type="InterPro" id="IPR014027">
    <property type="entry name" value="UDP-Glc/GDP-Man_DH_C"/>
</dbReference>
<dbReference type="GO" id="GO:0000271">
    <property type="term" value="P:polysaccharide biosynthetic process"/>
    <property type="evidence" value="ECO:0007669"/>
    <property type="project" value="InterPro"/>
</dbReference>
<dbReference type="PANTHER" id="PTHR43750">
    <property type="entry name" value="UDP-GLUCOSE 6-DEHYDROGENASE TUAD"/>
    <property type="match status" value="1"/>
</dbReference>
<feature type="domain" description="UDP-glucose/GDP-mannose dehydrogenase C-terminal" evidence="11">
    <location>
        <begin position="323"/>
        <end position="421"/>
    </location>
</feature>
<comment type="pathway">
    <text evidence="1">Nucleotide-sugar biosynthesis; UDP-alpha-D-glucuronate biosynthesis; UDP-alpha-D-glucuronate from UDP-alpha-D-glucose: step 1/1.</text>
</comment>
<keyword evidence="5 7" id="KW-0520">NAD</keyword>
<dbReference type="InterPro" id="IPR036220">
    <property type="entry name" value="UDP-Glc/GDP-Man_DH_C_sf"/>
</dbReference>
<feature type="binding site" evidence="9">
    <location>
        <position position="215"/>
    </location>
    <ligand>
        <name>substrate</name>
    </ligand>
</feature>
<dbReference type="SUPFAM" id="SSF48179">
    <property type="entry name" value="6-phosphogluconate dehydrogenase C-terminal domain-like"/>
    <property type="match status" value="1"/>
</dbReference>
<evidence type="ECO:0000256" key="9">
    <source>
        <dbReference type="PIRSR" id="PIRSR500134-2"/>
    </source>
</evidence>
<dbReference type="InterPro" id="IPR008927">
    <property type="entry name" value="6-PGluconate_DH-like_C_sf"/>
</dbReference>